<dbReference type="SUPFAM" id="SSF54695">
    <property type="entry name" value="POZ domain"/>
    <property type="match status" value="1"/>
</dbReference>
<dbReference type="InterPro" id="IPR003131">
    <property type="entry name" value="T1-type_BTB"/>
</dbReference>
<dbReference type="PROSITE" id="PS51886">
    <property type="entry name" value="TLDC"/>
    <property type="match status" value="1"/>
</dbReference>
<protein>
    <recommendedName>
        <fullName evidence="1">TLDc domain-containing protein</fullName>
    </recommendedName>
</protein>
<dbReference type="PANTHER" id="PTHR23354">
    <property type="entry name" value="NUCLEOLAR PROTEIN 7/ESTROGEN RECEPTOR COACTIVATOR-RELATED"/>
    <property type="match status" value="1"/>
</dbReference>
<dbReference type="InterPro" id="IPR006571">
    <property type="entry name" value="TLDc_dom"/>
</dbReference>
<dbReference type="Proteomes" id="UP000663851">
    <property type="component" value="Unassembled WGS sequence"/>
</dbReference>
<accession>A0A820NVR3</accession>
<evidence type="ECO:0000313" key="3">
    <source>
        <dbReference type="Proteomes" id="UP000663851"/>
    </source>
</evidence>
<reference evidence="2" key="1">
    <citation type="submission" date="2021-02" db="EMBL/GenBank/DDBJ databases">
        <authorList>
            <person name="Nowell W R."/>
        </authorList>
    </citation>
    <scope>NUCLEOTIDE SEQUENCE</scope>
</reference>
<dbReference type="GO" id="GO:0051260">
    <property type="term" value="P:protein homooligomerization"/>
    <property type="evidence" value="ECO:0007669"/>
    <property type="project" value="InterPro"/>
</dbReference>
<evidence type="ECO:0000313" key="2">
    <source>
        <dbReference type="EMBL" id="CAF4397075.1"/>
    </source>
</evidence>
<gene>
    <name evidence="2" type="ORF">HFQ381_LOCUS19809</name>
</gene>
<dbReference type="Gene3D" id="3.30.710.10">
    <property type="entry name" value="Potassium Channel Kv1.1, Chain A"/>
    <property type="match status" value="1"/>
</dbReference>
<comment type="caution">
    <text evidence="2">The sequence shown here is derived from an EMBL/GenBank/DDBJ whole genome shotgun (WGS) entry which is preliminary data.</text>
</comment>
<sequence>MINLIFVDRNGKSFTYILEYFRTNMVPDNVMKDGTLRKSLFIEAHYFGLKNLTDQFMDICFPDGTLPKLTHKRKLNEFHGKVNQRWDLIYKATRDGFDASAFHSRCNNKGPTMTIIQSNNNCLFGGYTTIPWSSDNSYSSDDTTFLFTLVNPHSIPPTKYTIDDSKTGHAV</sequence>
<dbReference type="InterPro" id="IPR011333">
    <property type="entry name" value="SKP1/BTB/POZ_sf"/>
</dbReference>
<dbReference type="Pfam" id="PF02214">
    <property type="entry name" value="BTB_2"/>
    <property type="match status" value="1"/>
</dbReference>
<dbReference type="AlphaFoldDB" id="A0A820NVR3"/>
<dbReference type="EMBL" id="CAJOBO010001636">
    <property type="protein sequence ID" value="CAF4397075.1"/>
    <property type="molecule type" value="Genomic_DNA"/>
</dbReference>
<feature type="domain" description="TLDc" evidence="1">
    <location>
        <begin position="65"/>
        <end position="171"/>
    </location>
</feature>
<proteinExistence type="predicted"/>
<name>A0A820NVR3_9BILA</name>
<evidence type="ECO:0000259" key="1">
    <source>
        <dbReference type="PROSITE" id="PS51886"/>
    </source>
</evidence>
<dbReference type="Pfam" id="PF07534">
    <property type="entry name" value="TLD"/>
    <property type="match status" value="1"/>
</dbReference>
<organism evidence="2 3">
    <name type="scientific">Rotaria socialis</name>
    <dbReference type="NCBI Taxonomy" id="392032"/>
    <lineage>
        <taxon>Eukaryota</taxon>
        <taxon>Metazoa</taxon>
        <taxon>Spiralia</taxon>
        <taxon>Gnathifera</taxon>
        <taxon>Rotifera</taxon>
        <taxon>Eurotatoria</taxon>
        <taxon>Bdelloidea</taxon>
        <taxon>Philodinida</taxon>
        <taxon>Philodinidae</taxon>
        <taxon>Rotaria</taxon>
    </lineage>
</organism>